<dbReference type="WBParaSite" id="PSU_v2.g19750.t1">
    <property type="protein sequence ID" value="PSU_v2.g19750.t1"/>
    <property type="gene ID" value="PSU_v2.g19750"/>
</dbReference>
<dbReference type="GO" id="GO:0003723">
    <property type="term" value="F:RNA binding"/>
    <property type="evidence" value="ECO:0007669"/>
    <property type="project" value="TreeGrafter"/>
</dbReference>
<keyword evidence="2" id="KW-1185">Reference proteome</keyword>
<accession>A0A914YQV0</accession>
<name>A0A914YQV0_9BILA</name>
<dbReference type="InterPro" id="IPR027408">
    <property type="entry name" value="PNPase/RNase_PH_dom_sf"/>
</dbReference>
<dbReference type="GO" id="GO:0000177">
    <property type="term" value="C:cytoplasmic exosome (RNase complex)"/>
    <property type="evidence" value="ECO:0007669"/>
    <property type="project" value="TreeGrafter"/>
</dbReference>
<dbReference type="Proteomes" id="UP000887577">
    <property type="component" value="Unplaced"/>
</dbReference>
<dbReference type="PANTHER" id="PTHR11953">
    <property type="entry name" value="EXOSOME COMPLEX COMPONENT"/>
    <property type="match status" value="1"/>
</dbReference>
<dbReference type="GO" id="GO:0016075">
    <property type="term" value="P:rRNA catabolic process"/>
    <property type="evidence" value="ECO:0007669"/>
    <property type="project" value="TreeGrafter"/>
</dbReference>
<dbReference type="GO" id="GO:0000176">
    <property type="term" value="C:nuclear exosome (RNase complex)"/>
    <property type="evidence" value="ECO:0007669"/>
    <property type="project" value="TreeGrafter"/>
</dbReference>
<dbReference type="GO" id="GO:0071051">
    <property type="term" value="P:poly(A)-dependent snoRNA 3'-end processing"/>
    <property type="evidence" value="ECO:0007669"/>
    <property type="project" value="TreeGrafter"/>
</dbReference>
<dbReference type="GO" id="GO:0005730">
    <property type="term" value="C:nucleolus"/>
    <property type="evidence" value="ECO:0007669"/>
    <property type="project" value="TreeGrafter"/>
</dbReference>
<dbReference type="GO" id="GO:0034475">
    <property type="term" value="P:U4 snRNA 3'-end processing"/>
    <property type="evidence" value="ECO:0007669"/>
    <property type="project" value="TreeGrafter"/>
</dbReference>
<proteinExistence type="predicted"/>
<evidence type="ECO:0000313" key="2">
    <source>
        <dbReference type="Proteomes" id="UP000887577"/>
    </source>
</evidence>
<feature type="region of interest" description="Disordered" evidence="1">
    <location>
        <begin position="1"/>
        <end position="28"/>
    </location>
</feature>
<dbReference type="PANTHER" id="PTHR11953:SF0">
    <property type="entry name" value="EXOSOME COMPLEX COMPONENT RRP41"/>
    <property type="match status" value="1"/>
</dbReference>
<feature type="compositionally biased region" description="Acidic residues" evidence="1">
    <location>
        <begin position="1"/>
        <end position="18"/>
    </location>
</feature>
<evidence type="ECO:0000313" key="3">
    <source>
        <dbReference type="WBParaSite" id="PSU_v2.g19750.t1"/>
    </source>
</evidence>
<protein>
    <submittedName>
        <fullName evidence="3">Uncharacterized protein</fullName>
    </submittedName>
</protein>
<dbReference type="Gene3D" id="3.30.230.70">
    <property type="entry name" value="GHMP Kinase, N-terminal domain"/>
    <property type="match status" value="1"/>
</dbReference>
<organism evidence="2 3">
    <name type="scientific">Panagrolaimus superbus</name>
    <dbReference type="NCBI Taxonomy" id="310955"/>
    <lineage>
        <taxon>Eukaryota</taxon>
        <taxon>Metazoa</taxon>
        <taxon>Ecdysozoa</taxon>
        <taxon>Nematoda</taxon>
        <taxon>Chromadorea</taxon>
        <taxon>Rhabditida</taxon>
        <taxon>Tylenchina</taxon>
        <taxon>Panagrolaimomorpha</taxon>
        <taxon>Panagrolaimoidea</taxon>
        <taxon>Panagrolaimidae</taxon>
        <taxon>Panagrolaimus</taxon>
    </lineage>
</organism>
<reference evidence="3" key="1">
    <citation type="submission" date="2022-11" db="UniProtKB">
        <authorList>
            <consortium name="WormBaseParasite"/>
        </authorList>
    </citation>
    <scope>IDENTIFICATION</scope>
</reference>
<evidence type="ECO:0000256" key="1">
    <source>
        <dbReference type="SAM" id="MobiDB-lite"/>
    </source>
</evidence>
<dbReference type="AlphaFoldDB" id="A0A914YQV0"/>
<dbReference type="InterPro" id="IPR050080">
    <property type="entry name" value="RNase_PH"/>
</dbReference>
<dbReference type="GO" id="GO:0071028">
    <property type="term" value="P:nuclear mRNA surveillance"/>
    <property type="evidence" value="ECO:0007669"/>
    <property type="project" value="TreeGrafter"/>
</dbReference>
<sequence>MADDILVSSDEEYGDSSSDDERPSMSEIPDTLTYRFPKEIMVYEGDKVVDSHDGQQRNLQIYLKRCSDKLCAFASFGNTRLCCLLNTPVNEADVEDFEAGVSVKVSGAPYCKMDRTFLQVRFIVYSDSGAIVPVALMTAMFALTATAIEVKGVVTAATVLTNPDGNLTIDPSKEMEQKARDRIPGYAYVTSMKVMKDDHVRWYDMEGLSERAHLRDAFKKAAEAASLQYSQVAKMVQQLTERGKNVEGMLG</sequence>